<dbReference type="AlphaFoldDB" id="A0A930UCV8"/>
<dbReference type="Proteomes" id="UP000646211">
    <property type="component" value="Unassembled WGS sequence"/>
</dbReference>
<dbReference type="Gene3D" id="3.40.50.360">
    <property type="match status" value="1"/>
</dbReference>
<gene>
    <name evidence="2" type="ORF">IR213_14910</name>
</gene>
<dbReference type="SUPFAM" id="SSF52218">
    <property type="entry name" value="Flavoproteins"/>
    <property type="match status" value="1"/>
</dbReference>
<keyword evidence="3" id="KW-1185">Reference proteome</keyword>
<dbReference type="EMBL" id="JADHEC010000048">
    <property type="protein sequence ID" value="MBF2709867.1"/>
    <property type="molecule type" value="Genomic_DNA"/>
</dbReference>
<dbReference type="GO" id="GO:0016491">
    <property type="term" value="F:oxidoreductase activity"/>
    <property type="evidence" value="ECO:0007669"/>
    <property type="project" value="InterPro"/>
</dbReference>
<dbReference type="InterPro" id="IPR029039">
    <property type="entry name" value="Flavoprotein-like_sf"/>
</dbReference>
<evidence type="ECO:0000313" key="2">
    <source>
        <dbReference type="EMBL" id="MBF2709867.1"/>
    </source>
</evidence>
<organism evidence="2 3">
    <name type="scientific">Flavobacterium soyangense</name>
    <dbReference type="NCBI Taxonomy" id="2023265"/>
    <lineage>
        <taxon>Bacteria</taxon>
        <taxon>Pseudomonadati</taxon>
        <taxon>Bacteroidota</taxon>
        <taxon>Flavobacteriia</taxon>
        <taxon>Flavobacteriales</taxon>
        <taxon>Flavobacteriaceae</taxon>
        <taxon>Flavobacterium</taxon>
    </lineage>
</organism>
<name>A0A930UCV8_9FLAO</name>
<reference evidence="2" key="1">
    <citation type="submission" date="2020-11" db="EMBL/GenBank/DDBJ databases">
        <title>Genome of Flavobacterium soyangense.</title>
        <authorList>
            <person name="Liu Q."/>
            <person name="Xin Y.-H."/>
        </authorList>
    </citation>
    <scope>NUCLEOTIDE SEQUENCE</scope>
    <source>
        <strain evidence="2">CGMCC 1.13493</strain>
    </source>
</reference>
<protein>
    <submittedName>
        <fullName evidence="2">NAD(P)H-dependent oxidoreductase</fullName>
    </submittedName>
</protein>
<dbReference type="InterPro" id="IPR005025">
    <property type="entry name" value="FMN_Rdtase-like_dom"/>
</dbReference>
<dbReference type="PANTHER" id="PTHR30543:SF21">
    <property type="entry name" value="NAD(P)H-DEPENDENT FMN REDUCTASE LOT6"/>
    <property type="match status" value="1"/>
</dbReference>
<dbReference type="GO" id="GO:0010181">
    <property type="term" value="F:FMN binding"/>
    <property type="evidence" value="ECO:0007669"/>
    <property type="project" value="TreeGrafter"/>
</dbReference>
<comment type="caution">
    <text evidence="2">The sequence shown here is derived from an EMBL/GenBank/DDBJ whole genome shotgun (WGS) entry which is preliminary data.</text>
</comment>
<dbReference type="RefSeq" id="WP_194313099.1">
    <property type="nucleotide sequence ID" value="NZ_JADHEC010000048.1"/>
</dbReference>
<dbReference type="Pfam" id="PF03358">
    <property type="entry name" value="FMN_red"/>
    <property type="match status" value="1"/>
</dbReference>
<sequence>MKTTKKIFAISGSTRSNSSNLKILKQIAELSKDLFEVKIFENLAEIPHFNPDLDTENPPQQVTNFRNEIQKADGIIICTPEYVFSLPGSLKNALEWCVSTTIFSKKKVGLITASASGEKGHEELQLIMKTIEASFNADTSLLIQGVRGKVNAEGVIVDNLTLNQIQEFIVALDNLLWK</sequence>
<dbReference type="InterPro" id="IPR050712">
    <property type="entry name" value="NAD(P)H-dep_reductase"/>
</dbReference>
<proteinExistence type="predicted"/>
<feature type="domain" description="NADPH-dependent FMN reductase-like" evidence="1">
    <location>
        <begin position="6"/>
        <end position="123"/>
    </location>
</feature>
<dbReference type="PANTHER" id="PTHR30543">
    <property type="entry name" value="CHROMATE REDUCTASE"/>
    <property type="match status" value="1"/>
</dbReference>
<evidence type="ECO:0000259" key="1">
    <source>
        <dbReference type="Pfam" id="PF03358"/>
    </source>
</evidence>
<evidence type="ECO:0000313" key="3">
    <source>
        <dbReference type="Proteomes" id="UP000646211"/>
    </source>
</evidence>
<accession>A0A930UCV8</accession>
<dbReference type="GO" id="GO:0005829">
    <property type="term" value="C:cytosol"/>
    <property type="evidence" value="ECO:0007669"/>
    <property type="project" value="TreeGrafter"/>
</dbReference>